<dbReference type="FunFam" id="2.70.150.10:FF:000002">
    <property type="entry name" value="Copper-transporting ATPase 1, putative"/>
    <property type="match status" value="1"/>
</dbReference>
<sequence>MALTSIGEETYSARHPLLQKNKFGGGCRSSSEEEATSKALFRVVGMTCSACAGPVEEAIKRLRGIHEAVIDVLNNQAQVLFNPNFVNLEKICETIQDAGFEASLIENEANETSTKVCRIRINGMTCSSCSSTIERVLRVTNGVQRAHVSLALEEAEVHYDGRLVGHDKLLDEIESVGFVALLISTGEDLSKIDLKIVGECVDESIKTLLEALPGVQSVEFHHGTDKIISVLYKHDVTGPRSFIRVFGGTKLKATIFSAGEEGRESQRQVEIKKYYNSFLWSLVCTVPVFLTAMVFMYIPWINHLLMFKVINMLNAGEIIRCVLATPVQFFIGWRFYYGSYKALRRGSANMDVLVALGTNAAYFYSLYSVTRAATSPGFKGEDFFETSSMLITFILLGKYLEVMAKGKTSDAISKLMKLTPDTAILLTLDNEGKVTGEEEIDGRLIQKNDVIKILPGDKVASDGYVIWGRSHVDESMMTGEAKLVAKRKGDTVIGGTLNANGVLHVKVTKVGSESALAQIIRLVESAQLAKAPAQNLADTISKFFVPLVISFSLLTWLVWFFAGKLHWYSESWIPASMDRFELALQFGISVMVVACPCALGLATPTAVMVGTGVGASQGVLIKGGQALEKAHMVNCIVFDKTGTLTMGKPVVVKTKMLKNMTLGEFYELVAATEVNSEHPLAKAIVNHAKEFRDDQENPAWPQARDFLSITGNGVKATVKGREIMVGNKDLMSQHGVNIPEDAEEMLAEAEERAQTGILVSVNRELTGVLAVSDPLKPSARAAISVLKSMNIASIMVTGDNWGTANAIAREVGIDSVMAEAKPKQKAEKVKELQAAGHVVAMVGDGINDAPALVAADVGIAIGAGTDIAIEAADIVLMKSNLEDVITAIDLSRKTFSRIRLNYVWALGYNLIGIPIAAGVLFPWTHLRLPPWFAGAAMAASSVSVVCSSLLLKNYKRPKMLDNLEICEVLVERNLSNN</sequence>
<dbReference type="PRINTS" id="PR00119">
    <property type="entry name" value="CATATPASE"/>
</dbReference>
<dbReference type="NCBIfam" id="TIGR00003">
    <property type="entry name" value="copper ion binding protein"/>
    <property type="match status" value="1"/>
</dbReference>
<dbReference type="Pfam" id="PF00403">
    <property type="entry name" value="HMA"/>
    <property type="match status" value="2"/>
</dbReference>
<comment type="subcellular location">
    <subcellularLocation>
        <location evidence="1">Membrane</location>
        <topology evidence="1">Multi-pass membrane protein</topology>
    </subcellularLocation>
</comment>
<dbReference type="InterPro" id="IPR023299">
    <property type="entry name" value="ATPase_P-typ_cyto_dom_N"/>
</dbReference>
<dbReference type="SFLD" id="SFLDS00003">
    <property type="entry name" value="Haloacid_Dehalogenase"/>
    <property type="match status" value="1"/>
</dbReference>
<dbReference type="Gene3D" id="3.40.1110.10">
    <property type="entry name" value="Calcium-transporting ATPase, cytoplasmic domain N"/>
    <property type="match status" value="2"/>
</dbReference>
<dbReference type="SUPFAM" id="SSF81653">
    <property type="entry name" value="Calcium ATPase, transduction domain A"/>
    <property type="match status" value="1"/>
</dbReference>
<dbReference type="NCBIfam" id="TIGR01525">
    <property type="entry name" value="ATPase-IB_hvy"/>
    <property type="match status" value="1"/>
</dbReference>
<evidence type="ECO:0000256" key="2">
    <source>
        <dbReference type="ARBA" id="ARBA00006024"/>
    </source>
</evidence>
<dbReference type="PRINTS" id="PR00942">
    <property type="entry name" value="CUATPASEI"/>
</dbReference>
<dbReference type="FunFam" id="3.40.1110.10:FF:000038">
    <property type="entry name" value="Copper-exporting P-type ATPase"/>
    <property type="match status" value="1"/>
</dbReference>
<keyword evidence="11" id="KW-1278">Translocase</keyword>
<dbReference type="InterPro" id="IPR008250">
    <property type="entry name" value="ATPase_P-typ_transduc_dom_A_sf"/>
</dbReference>
<dbReference type="Pfam" id="PF00702">
    <property type="entry name" value="Hydrolase"/>
    <property type="match status" value="1"/>
</dbReference>
<keyword evidence="14" id="KW-0406">Ion transport</keyword>
<dbReference type="InterPro" id="IPR006121">
    <property type="entry name" value="HMA_dom"/>
</dbReference>
<comment type="similarity">
    <text evidence="2 18">Belongs to the cation transport ATPase (P-type) (TC 3.A.3) family. Type IB subfamily.</text>
</comment>
<dbReference type="InterPro" id="IPR036163">
    <property type="entry name" value="HMA_dom_sf"/>
</dbReference>
<evidence type="ECO:0000256" key="10">
    <source>
        <dbReference type="ARBA" id="ARBA00022840"/>
    </source>
</evidence>
<dbReference type="GO" id="GO:0016887">
    <property type="term" value="F:ATP hydrolysis activity"/>
    <property type="evidence" value="ECO:0007669"/>
    <property type="project" value="InterPro"/>
</dbReference>
<dbReference type="NCBIfam" id="TIGR01494">
    <property type="entry name" value="ATPase_P-type"/>
    <property type="match status" value="1"/>
</dbReference>
<dbReference type="SFLD" id="SFLDF00027">
    <property type="entry name" value="p-type_atpase"/>
    <property type="match status" value="1"/>
</dbReference>
<dbReference type="InterPro" id="IPR023214">
    <property type="entry name" value="HAD_sf"/>
</dbReference>
<evidence type="ECO:0000256" key="6">
    <source>
        <dbReference type="ARBA" id="ARBA00022723"/>
    </source>
</evidence>
<keyword evidence="6 18" id="KW-0479">Metal-binding</keyword>
<dbReference type="InterPro" id="IPR017969">
    <property type="entry name" value="Heavy-metal-associated_CS"/>
</dbReference>
<feature type="transmembrane region" description="Helical" evidence="18">
    <location>
        <begin position="277"/>
        <end position="298"/>
    </location>
</feature>
<dbReference type="FunFam" id="3.30.70.100:FF:000033">
    <property type="entry name" value="Copper-transporting ATPase HMA5"/>
    <property type="match status" value="1"/>
</dbReference>
<evidence type="ECO:0000256" key="5">
    <source>
        <dbReference type="ARBA" id="ARBA00022692"/>
    </source>
</evidence>
<dbReference type="Gene3D" id="3.30.70.100">
    <property type="match status" value="2"/>
</dbReference>
<name>A0A397XJ19_BRACM</name>
<evidence type="ECO:0000256" key="9">
    <source>
        <dbReference type="ARBA" id="ARBA00022796"/>
    </source>
</evidence>
<feature type="domain" description="HMA" evidence="19">
    <location>
        <begin position="115"/>
        <end position="181"/>
    </location>
</feature>
<feature type="transmembrane region" description="Helical" evidence="18">
    <location>
        <begin position="318"/>
        <end position="336"/>
    </location>
</feature>
<dbReference type="FunFam" id="3.40.50.1000:FF:000031">
    <property type="entry name" value="Probable copper-transporting ATPase HMA5"/>
    <property type="match status" value="1"/>
</dbReference>
<dbReference type="InterPro" id="IPR059000">
    <property type="entry name" value="ATPase_P-type_domA"/>
</dbReference>
<keyword evidence="10 18" id="KW-0067">ATP-binding</keyword>
<keyword evidence="13" id="KW-0186">Copper</keyword>
<dbReference type="Gene3D" id="3.40.50.1000">
    <property type="entry name" value="HAD superfamily/HAD-like"/>
    <property type="match status" value="1"/>
</dbReference>
<feature type="transmembrane region" description="Helical" evidence="18">
    <location>
        <begin position="387"/>
        <end position="404"/>
    </location>
</feature>
<evidence type="ECO:0000313" key="21">
    <source>
        <dbReference type="Proteomes" id="UP000264353"/>
    </source>
</evidence>
<dbReference type="CDD" id="cd00371">
    <property type="entry name" value="HMA"/>
    <property type="match status" value="2"/>
</dbReference>
<dbReference type="FunFam" id="3.30.70.100:FF:000001">
    <property type="entry name" value="ATPase copper transporting beta"/>
    <property type="match status" value="1"/>
</dbReference>
<dbReference type="PANTHER" id="PTHR46594:SF4">
    <property type="entry name" value="P-TYPE CATION-TRANSPORTING ATPASE"/>
    <property type="match status" value="1"/>
</dbReference>
<dbReference type="PROSITE" id="PS01047">
    <property type="entry name" value="HMA_1"/>
    <property type="match status" value="2"/>
</dbReference>
<evidence type="ECO:0000256" key="7">
    <source>
        <dbReference type="ARBA" id="ARBA00022737"/>
    </source>
</evidence>
<dbReference type="InterPro" id="IPR006122">
    <property type="entry name" value="HMA_Cu_ion-bd"/>
</dbReference>
<dbReference type="PROSITE" id="PS50846">
    <property type="entry name" value="HMA_2"/>
    <property type="match status" value="2"/>
</dbReference>
<dbReference type="EC" id="7.2.2.8" evidence="3"/>
<dbReference type="SUPFAM" id="SSF55008">
    <property type="entry name" value="HMA, heavy metal-associated domain"/>
    <property type="match status" value="2"/>
</dbReference>
<feature type="domain" description="HMA" evidence="19">
    <location>
        <begin position="37"/>
        <end position="103"/>
    </location>
</feature>
<dbReference type="SUPFAM" id="SSF56784">
    <property type="entry name" value="HAD-like"/>
    <property type="match status" value="1"/>
</dbReference>
<feature type="transmembrane region" description="Helical" evidence="18">
    <location>
        <begin position="902"/>
        <end position="925"/>
    </location>
</feature>
<evidence type="ECO:0000256" key="14">
    <source>
        <dbReference type="ARBA" id="ARBA00023065"/>
    </source>
</evidence>
<dbReference type="SFLD" id="SFLDG00002">
    <property type="entry name" value="C1.7:_P-type_atpase_like"/>
    <property type="match status" value="1"/>
</dbReference>
<dbReference type="Proteomes" id="UP000264353">
    <property type="component" value="Chromosome A10"/>
</dbReference>
<evidence type="ECO:0000256" key="16">
    <source>
        <dbReference type="ARBA" id="ARBA00049289"/>
    </source>
</evidence>
<dbReference type="InterPro" id="IPR044492">
    <property type="entry name" value="P_typ_ATPase_HD_dom"/>
</dbReference>
<keyword evidence="15 18" id="KW-0472">Membrane</keyword>
<dbReference type="AlphaFoldDB" id="A0A397XJ19"/>
<keyword evidence="5 18" id="KW-0812">Transmembrane</keyword>
<evidence type="ECO:0000256" key="8">
    <source>
        <dbReference type="ARBA" id="ARBA00022741"/>
    </source>
</evidence>
<dbReference type="InterPro" id="IPR027256">
    <property type="entry name" value="P-typ_ATPase_IB"/>
</dbReference>
<dbReference type="InterPro" id="IPR001757">
    <property type="entry name" value="P_typ_ATPase"/>
</dbReference>
<keyword evidence="9" id="KW-0187">Copper transport</keyword>
<dbReference type="InterPro" id="IPR036412">
    <property type="entry name" value="HAD-like_sf"/>
</dbReference>
<dbReference type="PANTHER" id="PTHR46594">
    <property type="entry name" value="P-TYPE CATION-TRANSPORTING ATPASE"/>
    <property type="match status" value="1"/>
</dbReference>
<evidence type="ECO:0000256" key="13">
    <source>
        <dbReference type="ARBA" id="ARBA00023008"/>
    </source>
</evidence>
<feature type="transmembrane region" description="Helical" evidence="18">
    <location>
        <begin position="543"/>
        <end position="562"/>
    </location>
</feature>
<proteinExistence type="inferred from homology"/>
<keyword evidence="12 18" id="KW-1133">Transmembrane helix</keyword>
<dbReference type="EMBL" id="CM010637">
    <property type="protein sequence ID" value="RID40771.1"/>
    <property type="molecule type" value="Genomic_DNA"/>
</dbReference>
<dbReference type="CDD" id="cd02094">
    <property type="entry name" value="P-type_ATPase_Cu-like"/>
    <property type="match status" value="1"/>
</dbReference>
<feature type="transmembrane region" description="Helical" evidence="18">
    <location>
        <begin position="348"/>
        <end position="367"/>
    </location>
</feature>
<feature type="transmembrane region" description="Helical" evidence="18">
    <location>
        <begin position="931"/>
        <end position="951"/>
    </location>
</feature>
<evidence type="ECO:0000256" key="17">
    <source>
        <dbReference type="ARBA" id="ARBA00077729"/>
    </source>
</evidence>
<dbReference type="Pfam" id="PF00122">
    <property type="entry name" value="E1-E2_ATPase"/>
    <property type="match status" value="1"/>
</dbReference>
<evidence type="ECO:0000256" key="18">
    <source>
        <dbReference type="RuleBase" id="RU362081"/>
    </source>
</evidence>
<dbReference type="GO" id="GO:0016020">
    <property type="term" value="C:membrane"/>
    <property type="evidence" value="ECO:0007669"/>
    <property type="project" value="UniProtKB-SubCell"/>
</dbReference>
<evidence type="ECO:0000256" key="3">
    <source>
        <dbReference type="ARBA" id="ARBA00012517"/>
    </source>
</evidence>
<evidence type="ECO:0000256" key="4">
    <source>
        <dbReference type="ARBA" id="ARBA00022448"/>
    </source>
</evidence>
<reference evidence="20 21" key="1">
    <citation type="submission" date="2018-06" db="EMBL/GenBank/DDBJ databases">
        <title>WGS assembly of Brassica rapa FPsc.</title>
        <authorList>
            <person name="Bowman J."/>
            <person name="Kohchi T."/>
            <person name="Yamato K."/>
            <person name="Jenkins J."/>
            <person name="Shu S."/>
            <person name="Ishizaki K."/>
            <person name="Yamaoka S."/>
            <person name="Nishihama R."/>
            <person name="Nakamura Y."/>
            <person name="Berger F."/>
            <person name="Adam C."/>
            <person name="Aki S."/>
            <person name="Althoff F."/>
            <person name="Araki T."/>
            <person name="Arteaga-Vazquez M."/>
            <person name="Balasubrmanian S."/>
            <person name="Bauer D."/>
            <person name="Boehm C."/>
            <person name="Briginshaw L."/>
            <person name="Caballero-Perez J."/>
            <person name="Catarino B."/>
            <person name="Chen F."/>
            <person name="Chiyoda S."/>
            <person name="Chovatia M."/>
            <person name="Davies K."/>
            <person name="Delmans M."/>
            <person name="Demura T."/>
            <person name="Dierschke T."/>
            <person name="Dolan L."/>
            <person name="Dorantes-Acosta A."/>
            <person name="Eklund D."/>
            <person name="Florent S."/>
            <person name="Flores-Sandoval E."/>
            <person name="Fujiyama A."/>
            <person name="Fukuzawa H."/>
            <person name="Galik B."/>
            <person name="Grimanelli D."/>
            <person name="Grimwood J."/>
            <person name="Grossniklaus U."/>
            <person name="Hamada T."/>
            <person name="Haseloff J."/>
            <person name="Hetherington A."/>
            <person name="Higo A."/>
            <person name="Hirakawa Y."/>
            <person name="Hundley H."/>
            <person name="Ikeda Y."/>
            <person name="Inoue K."/>
            <person name="Inoue S."/>
            <person name="Ishida S."/>
            <person name="Jia Q."/>
            <person name="Kakita M."/>
            <person name="Kanazawa T."/>
            <person name="Kawai Y."/>
            <person name="Kawashima T."/>
            <person name="Kennedy M."/>
            <person name="Kinose K."/>
            <person name="Kinoshita T."/>
            <person name="Kohara Y."/>
            <person name="Koide E."/>
            <person name="Komatsu K."/>
            <person name="Kopischke S."/>
            <person name="Kubo M."/>
            <person name="Kyozuka J."/>
            <person name="Lagercrantz U."/>
            <person name="Lin S."/>
            <person name="Lindquist E."/>
            <person name="Lipzen A."/>
            <person name="Lu C."/>
            <person name="Luna E."/>
            <person name="Martienssen R."/>
            <person name="Minamino N."/>
            <person name="Mizutani M."/>
            <person name="Mizutani M."/>
            <person name="Mochizuki N."/>
            <person name="Monte I."/>
            <person name="Mosher R."/>
            <person name="Nagasaki H."/>
            <person name="Nakagami H."/>
            <person name="Naramoto S."/>
            <person name="Nishitani K."/>
            <person name="Ohtani M."/>
            <person name="Okamoto T."/>
            <person name="Okumura M."/>
            <person name="Phillips J."/>
            <person name="Pollak B."/>
            <person name="Reinders A."/>
            <person name="Roevekamp M."/>
            <person name="Sano R."/>
            <person name="Sawa S."/>
            <person name="Schmid M."/>
            <person name="Shirakawa M."/>
            <person name="Solano R."/>
            <person name="Spunde A."/>
            <person name="Suetsugu N."/>
            <person name="Sugano S."/>
            <person name="Sugiyama A."/>
            <person name="Sun R."/>
            <person name="Suzuki Y."/>
            <person name="Takenaka M."/>
            <person name="Takezawa D."/>
            <person name="Tomogane H."/>
            <person name="Tsuzuki M."/>
            <person name="Ueda T."/>
            <person name="Umeda M."/>
            <person name="Ward J."/>
            <person name="Watanabe Y."/>
            <person name="Yazaki K."/>
            <person name="Yokoyama R."/>
            <person name="Yoshitake Y."/>
            <person name="Yotsui I."/>
            <person name="Zachgo S."/>
            <person name="Schmutz J."/>
        </authorList>
    </citation>
    <scope>NUCLEOTIDE SEQUENCE [LARGE SCALE GENOMIC DNA]</scope>
    <source>
        <strain evidence="21">cv. B-3</strain>
    </source>
</reference>
<dbReference type="PROSITE" id="PS00154">
    <property type="entry name" value="ATPASE_E1_E2"/>
    <property type="match status" value="1"/>
</dbReference>
<gene>
    <name evidence="20" type="ORF">BRARA_J00792</name>
</gene>
<keyword evidence="7" id="KW-0677">Repeat</keyword>
<protein>
    <recommendedName>
        <fullName evidence="3">P-type Cu(+) transporter</fullName>
        <ecNumber evidence="3">7.2.2.8</ecNumber>
    </recommendedName>
    <alternativeName>
        <fullName evidence="17">Protein HEAVY METAL ATPASE 5</fullName>
    </alternativeName>
</protein>
<accession>A0A397XJ19</accession>
<dbReference type="InterPro" id="IPR018303">
    <property type="entry name" value="ATPase_P-typ_P_site"/>
</dbReference>
<evidence type="ECO:0000256" key="12">
    <source>
        <dbReference type="ARBA" id="ARBA00022989"/>
    </source>
</evidence>
<evidence type="ECO:0000313" key="20">
    <source>
        <dbReference type="EMBL" id="RID40771.1"/>
    </source>
</evidence>
<evidence type="ECO:0000256" key="11">
    <source>
        <dbReference type="ARBA" id="ARBA00022967"/>
    </source>
</evidence>
<keyword evidence="8 18" id="KW-0547">Nucleotide-binding</keyword>
<dbReference type="GO" id="GO:0140581">
    <property type="term" value="F:P-type monovalent copper transporter activity"/>
    <property type="evidence" value="ECO:0007669"/>
    <property type="project" value="UniProtKB-EC"/>
</dbReference>
<organism evidence="20 21">
    <name type="scientific">Brassica campestris</name>
    <name type="common">Field mustard</name>
    <dbReference type="NCBI Taxonomy" id="3711"/>
    <lineage>
        <taxon>Eukaryota</taxon>
        <taxon>Viridiplantae</taxon>
        <taxon>Streptophyta</taxon>
        <taxon>Embryophyta</taxon>
        <taxon>Tracheophyta</taxon>
        <taxon>Spermatophyta</taxon>
        <taxon>Magnoliopsida</taxon>
        <taxon>eudicotyledons</taxon>
        <taxon>Gunneridae</taxon>
        <taxon>Pentapetalae</taxon>
        <taxon>rosids</taxon>
        <taxon>malvids</taxon>
        <taxon>Brassicales</taxon>
        <taxon>Brassicaceae</taxon>
        <taxon>Brassiceae</taxon>
        <taxon>Brassica</taxon>
    </lineage>
</organism>
<evidence type="ECO:0000256" key="15">
    <source>
        <dbReference type="ARBA" id="ARBA00023136"/>
    </source>
</evidence>
<dbReference type="GO" id="GO:0005507">
    <property type="term" value="F:copper ion binding"/>
    <property type="evidence" value="ECO:0007669"/>
    <property type="project" value="InterPro"/>
</dbReference>
<dbReference type="GO" id="GO:0005524">
    <property type="term" value="F:ATP binding"/>
    <property type="evidence" value="ECO:0007669"/>
    <property type="project" value="UniProtKB-UniRule"/>
</dbReference>
<evidence type="ECO:0000256" key="1">
    <source>
        <dbReference type="ARBA" id="ARBA00004141"/>
    </source>
</evidence>
<dbReference type="SUPFAM" id="SSF81665">
    <property type="entry name" value="Calcium ATPase, transmembrane domain M"/>
    <property type="match status" value="1"/>
</dbReference>
<feature type="transmembrane region" description="Helical" evidence="18">
    <location>
        <begin position="582"/>
        <end position="602"/>
    </location>
</feature>
<dbReference type="Gene3D" id="2.70.150.10">
    <property type="entry name" value="Calcium-transporting ATPase, cytoplasmic transduction domain A"/>
    <property type="match status" value="1"/>
</dbReference>
<evidence type="ECO:0000259" key="19">
    <source>
        <dbReference type="PROSITE" id="PS50846"/>
    </source>
</evidence>
<keyword evidence="4" id="KW-0813">Transport</keyword>
<dbReference type="InterPro" id="IPR023298">
    <property type="entry name" value="ATPase_P-typ_TM_dom_sf"/>
</dbReference>
<comment type="catalytic activity">
    <reaction evidence="16">
        <text>Cu(+)(in) + ATP + H2O = Cu(+)(out) + ADP + phosphate + H(+)</text>
        <dbReference type="Rhea" id="RHEA:25792"/>
        <dbReference type="ChEBI" id="CHEBI:15377"/>
        <dbReference type="ChEBI" id="CHEBI:15378"/>
        <dbReference type="ChEBI" id="CHEBI:30616"/>
        <dbReference type="ChEBI" id="CHEBI:43474"/>
        <dbReference type="ChEBI" id="CHEBI:49552"/>
        <dbReference type="ChEBI" id="CHEBI:456216"/>
        <dbReference type="EC" id="7.2.2.8"/>
    </reaction>
</comment>